<evidence type="ECO:0000313" key="3">
    <source>
        <dbReference type="Proteomes" id="UP000632063"/>
    </source>
</evidence>
<comment type="caution">
    <text evidence="2">The sequence shown here is derived from an EMBL/GenBank/DDBJ whole genome shotgun (WGS) entry which is preliminary data.</text>
</comment>
<dbReference type="InterPro" id="IPR042099">
    <property type="entry name" value="ANL_N_sf"/>
</dbReference>
<dbReference type="InterPro" id="IPR045851">
    <property type="entry name" value="AMP-bd_C_sf"/>
</dbReference>
<proteinExistence type="predicted"/>
<dbReference type="EMBL" id="JACYXI010000016">
    <property type="protein sequence ID" value="MBD8893816.1"/>
    <property type="molecule type" value="Genomic_DNA"/>
</dbReference>
<reference evidence="2 3" key="2">
    <citation type="journal article" date="2021" name="Int. J. Syst. Evol. Microbiol.">
        <title>Roseibium litorale sp. nov., isolated from a tidal flat sediment and proposal for the reclassification of Labrenzia polysiphoniae as Roseibium polysiphoniae comb. nov.</title>
        <authorList>
            <person name="Liu Y."/>
            <person name="Pei T."/>
            <person name="Du J."/>
            <person name="Chao M."/>
            <person name="Deng M.R."/>
            <person name="Zhu H."/>
        </authorList>
    </citation>
    <scope>NUCLEOTIDE SEQUENCE [LARGE SCALE GENOMIC DNA]</scope>
    <source>
        <strain evidence="2 3">4C16A</strain>
    </source>
</reference>
<dbReference type="Pfam" id="PF00501">
    <property type="entry name" value="AMP-binding"/>
    <property type="match status" value="1"/>
</dbReference>
<dbReference type="RefSeq" id="WP_192150161.1">
    <property type="nucleotide sequence ID" value="NZ_JACYXI010000016.1"/>
</dbReference>
<keyword evidence="3" id="KW-1185">Reference proteome</keyword>
<dbReference type="Proteomes" id="UP000632063">
    <property type="component" value="Unassembled WGS sequence"/>
</dbReference>
<sequence length="412" mass="43546">MSTDMFEARDRCDPAQREADLFAKLPAAIAHAQATAPGWASHLAGVDATAITSRDTLAALPILRKSDLMRLQKEQPPFGGFLSGGLAGAERVFMSPGPIFEPQPSGSDPWNGARALHAAGFRSGDLVFNAFAYHLTPGGFILDCGARALGCTVLPAGVGNTDLQLEAIEVLKPSAFVGTPDHLKILLDKAQEMGRDASSFKRALVSGGALFPSLRKEYADRGVDVSQCYATAELGVIAYESSAREGMIVNEDYIVEIVRPGTGEPVADGDVGELVVTSFNKTYPMIRFGTGDLSAVLPGLSPCGRTNRRIGGWMGRADQRTKIKGMFVDPAQIAELVKAHQEVTKARLAVTRKGESDAMTLSVEVAGGTPSLLEAVGLTLKAVTGLKGDVQFVDPGSLPNDGKVISDERTYG</sequence>
<dbReference type="PANTHER" id="PTHR43845">
    <property type="entry name" value="BLR5969 PROTEIN"/>
    <property type="match status" value="1"/>
</dbReference>
<dbReference type="PANTHER" id="PTHR43845:SF1">
    <property type="entry name" value="BLR5969 PROTEIN"/>
    <property type="match status" value="1"/>
</dbReference>
<dbReference type="Gene3D" id="3.40.50.12780">
    <property type="entry name" value="N-terminal domain of ligase-like"/>
    <property type="match status" value="1"/>
</dbReference>
<dbReference type="Gene3D" id="3.30.300.30">
    <property type="match status" value="1"/>
</dbReference>
<organism evidence="2 3">
    <name type="scientific">Roseibium litorale</name>
    <dbReference type="NCBI Taxonomy" id="2803841"/>
    <lineage>
        <taxon>Bacteria</taxon>
        <taxon>Pseudomonadati</taxon>
        <taxon>Pseudomonadota</taxon>
        <taxon>Alphaproteobacteria</taxon>
        <taxon>Hyphomicrobiales</taxon>
        <taxon>Stappiaceae</taxon>
        <taxon>Roseibium</taxon>
    </lineage>
</organism>
<name>A0ABR9CU49_9HYPH</name>
<feature type="domain" description="AMP-dependent synthetase/ligase" evidence="1">
    <location>
        <begin position="149"/>
        <end position="277"/>
    </location>
</feature>
<reference evidence="3" key="1">
    <citation type="submission" date="2020-09" db="EMBL/GenBank/DDBJ databases">
        <title>The genome sequence of strain Labrenzia suaedae 4C16A.</title>
        <authorList>
            <person name="Liu Y."/>
        </authorList>
    </citation>
    <scope>NUCLEOTIDE SEQUENCE [LARGE SCALE GENOMIC DNA]</scope>
    <source>
        <strain evidence="3">4C16A</strain>
    </source>
</reference>
<evidence type="ECO:0000313" key="2">
    <source>
        <dbReference type="EMBL" id="MBD8893816.1"/>
    </source>
</evidence>
<evidence type="ECO:0000259" key="1">
    <source>
        <dbReference type="Pfam" id="PF00501"/>
    </source>
</evidence>
<protein>
    <submittedName>
        <fullName evidence="2">AMP-binding protein</fullName>
    </submittedName>
</protein>
<dbReference type="SUPFAM" id="SSF56801">
    <property type="entry name" value="Acetyl-CoA synthetase-like"/>
    <property type="match status" value="1"/>
</dbReference>
<dbReference type="InterPro" id="IPR000873">
    <property type="entry name" value="AMP-dep_synth/lig_dom"/>
</dbReference>
<gene>
    <name evidence="2" type="ORF">IG616_19905</name>
</gene>
<accession>A0ABR9CU49</accession>